<dbReference type="InterPro" id="IPR013783">
    <property type="entry name" value="Ig-like_fold"/>
</dbReference>
<dbReference type="SUPFAM" id="SSF50998">
    <property type="entry name" value="Quinoprotein alcohol dehydrogenase-like"/>
    <property type="match status" value="1"/>
</dbReference>
<gene>
    <name evidence="4" type="ORF">OKA05_18405</name>
</gene>
<dbReference type="InterPro" id="IPR013517">
    <property type="entry name" value="FG-GAP"/>
</dbReference>
<dbReference type="Gene3D" id="2.40.10.10">
    <property type="entry name" value="Trypsin-like serine proteases"/>
    <property type="match status" value="2"/>
</dbReference>
<feature type="domain" description="PKD/Chitinase" evidence="3">
    <location>
        <begin position="43"/>
        <end position="123"/>
    </location>
</feature>
<evidence type="ECO:0000313" key="4">
    <source>
        <dbReference type="EMBL" id="MCW1924544.1"/>
    </source>
</evidence>
<dbReference type="PANTHER" id="PTHR36220:SF1">
    <property type="entry name" value="GAMMA TUBULIN COMPLEX COMPONENT C-TERMINAL DOMAIN-CONTAINING PROTEIN"/>
    <property type="match status" value="1"/>
</dbReference>
<keyword evidence="5" id="KW-1185">Reference proteome</keyword>
<comment type="caution">
    <text evidence="4">The sequence shown here is derived from an EMBL/GenBank/DDBJ whole genome shotgun (WGS) entry which is preliminary data.</text>
</comment>
<organism evidence="4 5">
    <name type="scientific">Luteolibacter arcticus</name>
    <dbReference type="NCBI Taxonomy" id="1581411"/>
    <lineage>
        <taxon>Bacteria</taxon>
        <taxon>Pseudomonadati</taxon>
        <taxon>Verrucomicrobiota</taxon>
        <taxon>Verrucomicrobiia</taxon>
        <taxon>Verrucomicrobiales</taxon>
        <taxon>Verrucomicrobiaceae</taxon>
        <taxon>Luteolibacter</taxon>
    </lineage>
</organism>
<reference evidence="4 5" key="1">
    <citation type="submission" date="2022-10" db="EMBL/GenBank/DDBJ databases">
        <title>Luteolibacter arcticus strain CCTCC AB 2014275, whole genome shotgun sequencing project.</title>
        <authorList>
            <person name="Zhao G."/>
            <person name="Shen L."/>
        </authorList>
    </citation>
    <scope>NUCLEOTIDE SEQUENCE [LARGE SCALE GENOMIC DNA]</scope>
    <source>
        <strain evidence="4 5">CCTCC AB 2014275</strain>
    </source>
</reference>
<dbReference type="InterPro" id="IPR011047">
    <property type="entry name" value="Quinoprotein_ADH-like_sf"/>
</dbReference>
<evidence type="ECO:0000256" key="1">
    <source>
        <dbReference type="ARBA" id="ARBA00022729"/>
    </source>
</evidence>
<dbReference type="Gene3D" id="2.130.10.130">
    <property type="entry name" value="Integrin alpha, N-terminal"/>
    <property type="match status" value="1"/>
</dbReference>
<dbReference type="PANTHER" id="PTHR36220">
    <property type="entry name" value="UNNAMED PRODUCT"/>
    <property type="match status" value="1"/>
</dbReference>
<feature type="chain" id="PRO_5047136675" description="PKD/Chitinase domain-containing protein" evidence="2">
    <location>
        <begin position="26"/>
        <end position="1797"/>
    </location>
</feature>
<protein>
    <recommendedName>
        <fullName evidence="3">PKD/Chitinase domain-containing protein</fullName>
    </recommendedName>
</protein>
<dbReference type="EMBL" id="JAPDDT010000008">
    <property type="protein sequence ID" value="MCW1924544.1"/>
    <property type="molecule type" value="Genomic_DNA"/>
</dbReference>
<dbReference type="Proteomes" id="UP001320876">
    <property type="component" value="Unassembled WGS sequence"/>
</dbReference>
<feature type="signal peptide" evidence="2">
    <location>
        <begin position="1"/>
        <end position="25"/>
    </location>
</feature>
<dbReference type="InterPro" id="IPR022409">
    <property type="entry name" value="PKD/Chitinase_dom"/>
</dbReference>
<accession>A0ABT3GLZ2</accession>
<dbReference type="InterPro" id="IPR043504">
    <property type="entry name" value="Peptidase_S1_PA_chymotrypsin"/>
</dbReference>
<dbReference type="InterPro" id="IPR009003">
    <property type="entry name" value="Peptidase_S1_PA"/>
</dbReference>
<evidence type="ECO:0000259" key="3">
    <source>
        <dbReference type="SMART" id="SM00089"/>
    </source>
</evidence>
<dbReference type="SMART" id="SM00089">
    <property type="entry name" value="PKD"/>
    <property type="match status" value="2"/>
</dbReference>
<evidence type="ECO:0000256" key="2">
    <source>
        <dbReference type="SAM" id="SignalP"/>
    </source>
</evidence>
<name>A0ABT3GLZ2_9BACT</name>
<dbReference type="RefSeq" id="WP_264488651.1">
    <property type="nucleotide sequence ID" value="NZ_JAPDDT010000008.1"/>
</dbReference>
<evidence type="ECO:0000313" key="5">
    <source>
        <dbReference type="Proteomes" id="UP001320876"/>
    </source>
</evidence>
<dbReference type="Pfam" id="PF14312">
    <property type="entry name" value="FG-GAP_2"/>
    <property type="match status" value="2"/>
</dbReference>
<keyword evidence="1 2" id="KW-0732">Signal</keyword>
<dbReference type="InterPro" id="IPR028994">
    <property type="entry name" value="Integrin_alpha_N"/>
</dbReference>
<sequence>MKIFPLLREGLLWMLLALATPVASAQVITNAGIDATVADYDDDGSVTLKLDGSGSHASLGDPAAVTYDWTWTGGNASAGGNASGRITEGVFPVTNSPVTVTLVVTDQFGNNASDTLQVTAYSKQAGLFTEFVKPSYSGVDPSTIGSRVVGTLKGNTFVIDPIGEGVPEIYRLQAGVWTPSPFIANVHDIRAVEENTLVSGRFYNGTNFTVHRFVSGSWVATPLGLSATPPIVSRFDYAFDPETVVFADLFNTFHASGGGRVFAYDWTGNTWTHSELLPPSPGPNPITPGTAWGAAIDIDDDLMVVVHRGPPAPSANLHLFKKIAGNWVHQIALAPPIEPGGYGQSYFGEVVSVGNGVVVAQRNFPHTLFVIEFNGTSWTQTQLPANGMPSNGYTGLDMDDDGKAFVAHDQSGNFVLFEDDPLTPLWTQRVLPVADLTPSDKLLATEFSGGKIVISDPLGGVVRIIDKSTPFDTANAEPVANAGPDITTTSFDGQPVRVFLNGGASIDIDAHAQPQAIWSWNGGSVPGLQAFASIPPEVTSIELTVIDEKGAISRDTLSVDVSRPPVVNPGANAVVADSDGDGLIHLHLDPAVVSQDNPIVSWNWHWPGGSFSGQSGTITLGPDADGKPVTLEVIDSNGLSSSSQFSFDLLKPNPVPDILEPADGKALDNYGWSVAINDDTAFIGAPDKLLGSLRLGATYVAGNINSVWQQLSLSPYSIQGDAVLLDDDFAFVGARARTDGSQGTGRVVVYQKSFGQWVAAQTLDPPDADGLSFGASIARSGNFLVIGAPESTTSGVSGAGAAYIFELLGGVWIQRMRLPVPTGHTPSSYENFGATVAIDATSIAVSCPGFASPSKVFFYERTGSVIWLSSGTVQSEVPRAPQGRSAISEGDYFGGALAIAGNELLIGSPQDDKVFRYARNAGTWTANGSIYPGYYRFGKSIALHDGVLVVGSVLDNVGAPGIIPGSVSTFLLNGGSWQEIGYLTTNATLDPTAGSSPDYGYSVAHDGKDLIVGLPKARKTGNIQSGKAYIYRNYAALNPNANYEPLADAGPDLFITDTIVRGPAPGYAIVEPPGSEEVVLDASASTDRENAIVSYEWTWPGGSATGESAIARFPVGSTPVTLTVKDGANLLHSDTVVVYIGLPQTPPDSVPVTTGNTLTVNLPVPGAKWRLSSEFLWHGDGESVNDVVLDEDYQVEIIPWPGAADAVTTIVTVDTTNAVADLSLVLPVRPLTTGVVRFPETAQGFTWRLTGESAWRNVTDDNDGTDELIDFVLPVGDYRIEFKPVSGYATPQSRLIGIRENLGLGLNWSDYLRINNFDASKTFSVATPDLSANPWQYVGMIRTPLGRGTGTVVAERVVLTAGHLFFDSTGLQWADTQWFSRQQQGTRQAPPVTPRGILYRTSYAKLVAPDSVEGTVANLPDDDQEVDFAVLYFGTESDWLQGSSNFLQSSSARNWLTGPESKRAVAYPQRSQAYEQRGMIFEKSFTTALSPLDSHALPKLYETGEVFGDGGASGSALFVQPQGAAAFYPAAILFAGQGRAVYHVIDDDVGRMIKDGQDAASGNDEVLDNNSSLVTYGGLGGFTTLAVNIGTPSVLSTARWSVTPNSGTGYSNLKPTQQVAFNANWASFTISFSAVSGFVTPPPRTFLKAEVAPGGTNTLPVIYDPVTGYDLWKQTQGIASDDDDRDHDGRGALIEYAINGNPNSGSDPTPIRIAANPSQNVNAEFEVFVSSTADAVRYTVKASNTLPPTNISTLATFTQADGSNGYKRVTDSQPRSSSNKRFAWVEITHDRSLSTGP</sequence>
<dbReference type="SUPFAM" id="SSF50494">
    <property type="entry name" value="Trypsin-like serine proteases"/>
    <property type="match status" value="1"/>
</dbReference>
<dbReference type="Gene3D" id="2.60.40.10">
    <property type="entry name" value="Immunoglobulins"/>
    <property type="match status" value="2"/>
</dbReference>
<feature type="domain" description="PKD/Chitinase" evidence="3">
    <location>
        <begin position="1062"/>
        <end position="1143"/>
    </location>
</feature>
<proteinExistence type="predicted"/>